<dbReference type="EMBL" id="JBEPLM010000021">
    <property type="protein sequence ID" value="MET3597217.1"/>
    <property type="molecule type" value="Genomic_DNA"/>
</dbReference>
<dbReference type="RefSeq" id="WP_292342493.1">
    <property type="nucleotide sequence ID" value="NZ_JBEPLM010000021.1"/>
</dbReference>
<organism evidence="2 3">
    <name type="scientific">Mesorhizobium shonense</name>
    <dbReference type="NCBI Taxonomy" id="1209948"/>
    <lineage>
        <taxon>Bacteria</taxon>
        <taxon>Pseudomonadati</taxon>
        <taxon>Pseudomonadota</taxon>
        <taxon>Alphaproteobacteria</taxon>
        <taxon>Hyphomicrobiales</taxon>
        <taxon>Phyllobacteriaceae</taxon>
        <taxon>Mesorhizobium</taxon>
    </lineage>
</organism>
<comment type="caution">
    <text evidence="2">The sequence shown here is derived from an EMBL/GenBank/DDBJ whole genome shotgun (WGS) entry which is preliminary data.</text>
</comment>
<gene>
    <name evidence="2" type="ORF">ABID26_006641</name>
</gene>
<keyword evidence="1" id="KW-0812">Transmembrane</keyword>
<keyword evidence="1" id="KW-0472">Membrane</keyword>
<evidence type="ECO:0000256" key="1">
    <source>
        <dbReference type="SAM" id="Phobius"/>
    </source>
</evidence>
<protein>
    <submittedName>
        <fullName evidence="2">Uncharacterized protein</fullName>
    </submittedName>
</protein>
<name>A0ABV2I4H5_9HYPH</name>
<sequence>MTDDTYQERTGRFAAILIKQAAWPAAVVIAGDSVAPLVASARGGFQSPLAVLALLVAAASAVMVLGLSALLIFDALLFRLMASHDDEASGGAAVDDLLARMRLKPAPSSSRLLDDRIAGTRRLLARQRIAFAIFVIAFLTAGFWMPR</sequence>
<keyword evidence="3" id="KW-1185">Reference proteome</keyword>
<feature type="transmembrane region" description="Helical" evidence="1">
    <location>
        <begin position="51"/>
        <end position="73"/>
    </location>
</feature>
<feature type="transmembrane region" description="Helical" evidence="1">
    <location>
        <begin position="21"/>
        <end position="39"/>
    </location>
</feature>
<evidence type="ECO:0000313" key="3">
    <source>
        <dbReference type="Proteomes" id="UP001549036"/>
    </source>
</evidence>
<feature type="transmembrane region" description="Helical" evidence="1">
    <location>
        <begin position="129"/>
        <end position="146"/>
    </location>
</feature>
<reference evidence="2 3" key="1">
    <citation type="submission" date="2024-06" db="EMBL/GenBank/DDBJ databases">
        <title>Genomic Encyclopedia of Type Strains, Phase IV (KMG-IV): sequencing the most valuable type-strain genomes for metagenomic binning, comparative biology and taxonomic classification.</title>
        <authorList>
            <person name="Goeker M."/>
        </authorList>
    </citation>
    <scope>NUCLEOTIDE SEQUENCE [LARGE SCALE GENOMIC DNA]</scope>
    <source>
        <strain evidence="2 3">DSM 29846</strain>
    </source>
</reference>
<keyword evidence="1" id="KW-1133">Transmembrane helix</keyword>
<proteinExistence type="predicted"/>
<evidence type="ECO:0000313" key="2">
    <source>
        <dbReference type="EMBL" id="MET3597217.1"/>
    </source>
</evidence>
<accession>A0ABV2I4H5</accession>
<dbReference type="Proteomes" id="UP001549036">
    <property type="component" value="Unassembled WGS sequence"/>
</dbReference>